<reference evidence="2 3" key="1">
    <citation type="journal article" date="2021" name="Microbiol. Spectr.">
        <title>A Single Bacterium Capable of Oxidation and Reduction of Iron at Circumneutral pH.</title>
        <authorList>
            <person name="Kato S."/>
            <person name="Ohkuma M."/>
        </authorList>
    </citation>
    <scope>NUCLEOTIDE SEQUENCE [LARGE SCALE GENOMIC DNA]</scope>
    <source>
        <strain evidence="2 3">MIZ03</strain>
    </source>
</reference>
<evidence type="ECO:0000313" key="3">
    <source>
        <dbReference type="Proteomes" id="UP000824366"/>
    </source>
</evidence>
<keyword evidence="1" id="KW-0812">Transmembrane</keyword>
<keyword evidence="3" id="KW-1185">Reference proteome</keyword>
<proteinExistence type="predicted"/>
<accession>A0ABM7MPV1</accession>
<dbReference type="EMBL" id="AP024238">
    <property type="protein sequence ID" value="BCO28263.1"/>
    <property type="molecule type" value="Genomic_DNA"/>
</dbReference>
<gene>
    <name evidence="2" type="ORF">MIZ03_3163</name>
</gene>
<organism evidence="2 3">
    <name type="scientific">Rhodoferax lithotrophicus</name>
    <dbReference type="NCBI Taxonomy" id="2798804"/>
    <lineage>
        <taxon>Bacteria</taxon>
        <taxon>Pseudomonadati</taxon>
        <taxon>Pseudomonadota</taxon>
        <taxon>Betaproteobacteria</taxon>
        <taxon>Burkholderiales</taxon>
        <taxon>Comamonadaceae</taxon>
        <taxon>Rhodoferax</taxon>
    </lineage>
</organism>
<evidence type="ECO:0000256" key="1">
    <source>
        <dbReference type="SAM" id="Phobius"/>
    </source>
</evidence>
<protein>
    <submittedName>
        <fullName evidence="2">Uncharacterized protein</fullName>
    </submittedName>
</protein>
<evidence type="ECO:0000313" key="2">
    <source>
        <dbReference type="EMBL" id="BCO28263.1"/>
    </source>
</evidence>
<keyword evidence="1" id="KW-0472">Membrane</keyword>
<sequence>MNTYPQASSMPANHQETEASIAQLVGQVYEIAPPAERSRLLEHLLKPLGVLSLMAIANGIFASIRFRSGWPDIHVRAEDVQNVQPDDVITLVNYVQQVSVQAVDGLADMLAGSAAIAGSAAAIMLIALLVQRSRSRRAEDNRH</sequence>
<keyword evidence="1" id="KW-1133">Transmembrane helix</keyword>
<dbReference type="Proteomes" id="UP000824366">
    <property type="component" value="Chromosome"/>
</dbReference>
<feature type="transmembrane region" description="Helical" evidence="1">
    <location>
        <begin position="109"/>
        <end position="130"/>
    </location>
</feature>
<name>A0ABM7MPV1_9BURK</name>
<feature type="transmembrane region" description="Helical" evidence="1">
    <location>
        <begin position="44"/>
        <end position="64"/>
    </location>
</feature>